<accession>A0A8I0MZW8</accession>
<dbReference type="EMBL" id="AQHF01000032">
    <property type="protein sequence ID" value="MBE0348296.1"/>
    <property type="molecule type" value="Genomic_DNA"/>
</dbReference>
<name>A0A8I0MZW8_9GAMM</name>
<protein>
    <submittedName>
        <fullName evidence="1">Uncharacterized protein</fullName>
    </submittedName>
</protein>
<dbReference type="Proteomes" id="UP000660708">
    <property type="component" value="Unassembled WGS sequence"/>
</dbReference>
<evidence type="ECO:0000313" key="1">
    <source>
        <dbReference type="EMBL" id="MBE0348296.1"/>
    </source>
</evidence>
<sequence length="42" mass="5016">MSQSKLTNKFVLLGLFTSNHLKEPLRQQWFFCARDLLFDNLD</sequence>
<proteinExistence type="predicted"/>
<organism evidence="1 2">
    <name type="scientific">Pseudoalteromonas peptidolytica F12-50-A1</name>
    <dbReference type="NCBI Taxonomy" id="1315280"/>
    <lineage>
        <taxon>Bacteria</taxon>
        <taxon>Pseudomonadati</taxon>
        <taxon>Pseudomonadota</taxon>
        <taxon>Gammaproteobacteria</taxon>
        <taxon>Alteromonadales</taxon>
        <taxon>Pseudoalteromonadaceae</taxon>
        <taxon>Pseudoalteromonas</taxon>
    </lineage>
</organism>
<comment type="caution">
    <text evidence="1">The sequence shown here is derived from an EMBL/GenBank/DDBJ whole genome shotgun (WGS) entry which is preliminary data.</text>
</comment>
<evidence type="ECO:0000313" key="2">
    <source>
        <dbReference type="Proteomes" id="UP000660708"/>
    </source>
</evidence>
<gene>
    <name evidence="1" type="ORF">PPEP_a4585</name>
</gene>
<dbReference type="AlphaFoldDB" id="A0A8I0MZW8"/>
<reference evidence="1 2" key="1">
    <citation type="submission" date="2015-06" db="EMBL/GenBank/DDBJ databases">
        <title>Genome sequence of Pseudoalteromonas peptidolytica.</title>
        <authorList>
            <person name="Xie B.-B."/>
            <person name="Rong J.-C."/>
            <person name="Qin Q.-L."/>
            <person name="Zhang Y.-Z."/>
        </authorList>
    </citation>
    <scope>NUCLEOTIDE SEQUENCE [LARGE SCALE GENOMIC DNA]</scope>
    <source>
        <strain evidence="1 2">F12-50-A1</strain>
    </source>
</reference>
<keyword evidence="2" id="KW-1185">Reference proteome</keyword>